<dbReference type="EMBL" id="BAABCJ010000001">
    <property type="protein sequence ID" value="GAA3699963.1"/>
    <property type="molecule type" value="Genomic_DNA"/>
</dbReference>
<accession>A0ABP7D2S3</accession>
<dbReference type="PANTHER" id="PTHR10788:SF106">
    <property type="entry name" value="BCDNA.GH08860"/>
    <property type="match status" value="1"/>
</dbReference>
<evidence type="ECO:0000256" key="1">
    <source>
        <dbReference type="ARBA" id="ARBA00008799"/>
    </source>
</evidence>
<name>A0ABP7D2S3_9MICC</name>
<gene>
    <name evidence="3" type="ORF">GCM10022377_11340</name>
</gene>
<keyword evidence="4" id="KW-1185">Reference proteome</keyword>
<dbReference type="Pfam" id="PF00982">
    <property type="entry name" value="Glyco_transf_20"/>
    <property type="match status" value="1"/>
</dbReference>
<protein>
    <recommendedName>
        <fullName evidence="5">Trehalose-6-phosphate synthase</fullName>
    </recommendedName>
</protein>
<dbReference type="RefSeq" id="WP_344881164.1">
    <property type="nucleotide sequence ID" value="NZ_BAABCJ010000001.1"/>
</dbReference>
<evidence type="ECO:0000256" key="2">
    <source>
        <dbReference type="SAM" id="MobiDB-lite"/>
    </source>
</evidence>
<dbReference type="Gene3D" id="3.40.50.2000">
    <property type="entry name" value="Glycogen Phosphorylase B"/>
    <property type="match status" value="2"/>
</dbReference>
<sequence>MSASAQDQNPEQFDFVVVANRLPVDRVVNDDGEASWKRSPGGLVTALAPVMTAADGAWVGWHGAPDETVEPFEHDGIQIVPVELSEREVNHYYEGFSNSTLWPLYHDVIVTPEYHRAWWDSYRRVNQRFADATAAVAAEGATVWVQDYQLQLVPKMLRAARPDLRIGFFNHIPFPPVEIFAQLPWRHRVLEGLLGADLIGFQRASDASNFMGAVRRILGFTIRGQQVHVQDEEGKLTHISRAEAHPISIDAQAVAKMANDPKVQARAKEIRRGLGNPDVVLLGVDRLDYTKGIGHRLKAFDELLEDGRLEVGGAALVQVASPSRERVEKYKELRDEIELTVGRINGQHDTMSHTAVRYLHHSYPFEEMVALYLASDVMLITALRDGMNLVAKEFVAAHVDSRGALILSEFAGAADQLKHALLVNPHDIDALKERIIEAVRMPTTEAQRRMRIMRRQISTNDVNRWSRRFLKSLSADPAESAHRTENRTTGAGDRDQEPDSAPEPDSVHQEH</sequence>
<evidence type="ECO:0008006" key="5">
    <source>
        <dbReference type="Google" id="ProtNLM"/>
    </source>
</evidence>
<dbReference type="PANTHER" id="PTHR10788">
    <property type="entry name" value="TREHALOSE-6-PHOSPHATE SYNTHASE"/>
    <property type="match status" value="1"/>
</dbReference>
<comment type="similarity">
    <text evidence="1">Belongs to the glycosyltransferase 20 family.</text>
</comment>
<feature type="compositionally biased region" description="Basic and acidic residues" evidence="2">
    <location>
        <begin position="479"/>
        <end position="497"/>
    </location>
</feature>
<proteinExistence type="inferred from homology"/>
<feature type="region of interest" description="Disordered" evidence="2">
    <location>
        <begin position="473"/>
        <end position="511"/>
    </location>
</feature>
<evidence type="ECO:0000313" key="4">
    <source>
        <dbReference type="Proteomes" id="UP001501536"/>
    </source>
</evidence>
<dbReference type="SUPFAM" id="SSF53756">
    <property type="entry name" value="UDP-Glycosyltransferase/glycogen phosphorylase"/>
    <property type="match status" value="1"/>
</dbReference>
<dbReference type="InterPro" id="IPR001830">
    <property type="entry name" value="Glyco_trans_20"/>
</dbReference>
<dbReference type="Proteomes" id="UP001501536">
    <property type="component" value="Unassembled WGS sequence"/>
</dbReference>
<comment type="caution">
    <text evidence="3">The sequence shown here is derived from an EMBL/GenBank/DDBJ whole genome shotgun (WGS) entry which is preliminary data.</text>
</comment>
<evidence type="ECO:0000313" key="3">
    <source>
        <dbReference type="EMBL" id="GAA3699963.1"/>
    </source>
</evidence>
<organism evidence="3 4">
    <name type="scientific">Zhihengliuella alba</name>
    <dbReference type="NCBI Taxonomy" id="547018"/>
    <lineage>
        <taxon>Bacteria</taxon>
        <taxon>Bacillati</taxon>
        <taxon>Actinomycetota</taxon>
        <taxon>Actinomycetes</taxon>
        <taxon>Micrococcales</taxon>
        <taxon>Micrococcaceae</taxon>
        <taxon>Zhihengliuella</taxon>
    </lineage>
</organism>
<reference evidence="4" key="1">
    <citation type="journal article" date="2019" name="Int. J. Syst. Evol. Microbiol.">
        <title>The Global Catalogue of Microorganisms (GCM) 10K type strain sequencing project: providing services to taxonomists for standard genome sequencing and annotation.</title>
        <authorList>
            <consortium name="The Broad Institute Genomics Platform"/>
            <consortium name="The Broad Institute Genome Sequencing Center for Infectious Disease"/>
            <person name="Wu L."/>
            <person name="Ma J."/>
        </authorList>
    </citation>
    <scope>NUCLEOTIDE SEQUENCE [LARGE SCALE GENOMIC DNA]</scope>
    <source>
        <strain evidence="4">JCM 16961</strain>
    </source>
</reference>
<dbReference type="CDD" id="cd03788">
    <property type="entry name" value="GT20_TPS"/>
    <property type="match status" value="1"/>
</dbReference>